<organism evidence="1 2">
    <name type="scientific">Sparassis crispa</name>
    <dbReference type="NCBI Taxonomy" id="139825"/>
    <lineage>
        <taxon>Eukaryota</taxon>
        <taxon>Fungi</taxon>
        <taxon>Dikarya</taxon>
        <taxon>Basidiomycota</taxon>
        <taxon>Agaricomycotina</taxon>
        <taxon>Agaricomycetes</taxon>
        <taxon>Polyporales</taxon>
        <taxon>Sparassidaceae</taxon>
        <taxon>Sparassis</taxon>
    </lineage>
</organism>
<reference evidence="1 2" key="1">
    <citation type="journal article" date="2018" name="Sci. Rep.">
        <title>Genome sequence of the cauliflower mushroom Sparassis crispa (Hanabiratake) and its association with beneficial usage.</title>
        <authorList>
            <person name="Kiyama R."/>
            <person name="Furutani Y."/>
            <person name="Kawaguchi K."/>
            <person name="Nakanishi T."/>
        </authorList>
    </citation>
    <scope>NUCLEOTIDE SEQUENCE [LARGE SCALE GENOMIC DNA]</scope>
</reference>
<comment type="caution">
    <text evidence="1">The sequence shown here is derived from an EMBL/GenBank/DDBJ whole genome shotgun (WGS) entry which is preliminary data.</text>
</comment>
<name>A0A401GDL6_9APHY</name>
<dbReference type="Proteomes" id="UP000287166">
    <property type="component" value="Unassembled WGS sequence"/>
</dbReference>
<proteinExistence type="predicted"/>
<dbReference type="AlphaFoldDB" id="A0A401GDL6"/>
<evidence type="ECO:0000313" key="1">
    <source>
        <dbReference type="EMBL" id="GBE80257.1"/>
    </source>
</evidence>
<evidence type="ECO:0000313" key="2">
    <source>
        <dbReference type="Proteomes" id="UP000287166"/>
    </source>
</evidence>
<accession>A0A401GDL6</accession>
<gene>
    <name evidence="1" type="ORF">SCP_0214720</name>
</gene>
<sequence length="79" mass="8723">MLIHTLSVYQTNLTSLDEHLPPAACISLARQPSLSLANGPLRRLPLQLPSVHLTVLKFTSPRRGYAFFTIRPLSAIMVA</sequence>
<dbReference type="InParanoid" id="A0A401GDL6"/>
<protein>
    <submittedName>
        <fullName evidence="1">Uncharacterized protein</fullName>
    </submittedName>
</protein>
<dbReference type="GeneID" id="38777174"/>
<dbReference type="EMBL" id="BFAD01000002">
    <property type="protein sequence ID" value="GBE80257.1"/>
    <property type="molecule type" value="Genomic_DNA"/>
</dbReference>
<dbReference type="RefSeq" id="XP_027611170.1">
    <property type="nucleotide sequence ID" value="XM_027755369.1"/>
</dbReference>
<keyword evidence="2" id="KW-1185">Reference proteome</keyword>